<dbReference type="EC" id="2.4.2.29" evidence="3"/>
<reference evidence="3 4" key="1">
    <citation type="submission" date="2007-08" db="EMBL/GenBank/DDBJ databases">
        <title>Complete sequence of Roseiflexus castenholzii DSM 13941.</title>
        <authorList>
            <consortium name="US DOE Joint Genome Institute"/>
            <person name="Copeland A."/>
            <person name="Lucas S."/>
            <person name="Lapidus A."/>
            <person name="Barry K."/>
            <person name="Glavina del Rio T."/>
            <person name="Dalin E."/>
            <person name="Tice H."/>
            <person name="Pitluck S."/>
            <person name="Thompson L.S."/>
            <person name="Brettin T."/>
            <person name="Bruce D."/>
            <person name="Detter J.C."/>
            <person name="Han C."/>
            <person name="Tapia R."/>
            <person name="Schmutz J."/>
            <person name="Larimer F."/>
            <person name="Land M."/>
            <person name="Hauser L."/>
            <person name="Kyrpides N."/>
            <person name="Mikhailova N."/>
            <person name="Bryant D.A."/>
            <person name="Hanada S."/>
            <person name="Tsukatani Y."/>
            <person name="Richardson P."/>
        </authorList>
    </citation>
    <scope>NUCLEOTIDE SEQUENCE [LARGE SCALE GENOMIC DNA]</scope>
    <source>
        <strain evidence="4">DSM 13941 / HLO8</strain>
    </source>
</reference>
<dbReference type="Pfam" id="PF01702">
    <property type="entry name" value="TGT"/>
    <property type="match status" value="1"/>
</dbReference>
<name>A7NP22_ROSCS</name>
<keyword evidence="3" id="KW-0808">Transferase</keyword>
<dbReference type="Gene3D" id="3.20.20.105">
    <property type="entry name" value="Queuine tRNA-ribosyltransferase-like"/>
    <property type="match status" value="1"/>
</dbReference>
<dbReference type="SUPFAM" id="SSF51713">
    <property type="entry name" value="tRNA-guanine transglycosylase"/>
    <property type="match status" value="1"/>
</dbReference>
<accession>A7NP22</accession>
<feature type="domain" description="tRNA-guanine(15) transglycosylase-like" evidence="2">
    <location>
        <begin position="18"/>
        <end position="373"/>
    </location>
</feature>
<dbReference type="AlphaFoldDB" id="A7NP22"/>
<organism evidence="3 4">
    <name type="scientific">Roseiflexus castenholzii (strain DSM 13941 / HLO8)</name>
    <dbReference type="NCBI Taxonomy" id="383372"/>
    <lineage>
        <taxon>Bacteria</taxon>
        <taxon>Bacillati</taxon>
        <taxon>Chloroflexota</taxon>
        <taxon>Chloroflexia</taxon>
        <taxon>Chloroflexales</taxon>
        <taxon>Roseiflexineae</taxon>
        <taxon>Roseiflexaceae</taxon>
        <taxon>Roseiflexus</taxon>
    </lineage>
</organism>
<dbReference type="eggNOG" id="COG0343">
    <property type="taxonomic scope" value="Bacteria"/>
</dbReference>
<dbReference type="KEGG" id="rca:Rcas_3266"/>
<dbReference type="PANTHER" id="PTHR43468">
    <property type="match status" value="1"/>
</dbReference>
<dbReference type="STRING" id="383372.Rcas_3266"/>
<keyword evidence="1" id="KW-0479">Metal-binding</keyword>
<evidence type="ECO:0000313" key="3">
    <source>
        <dbReference type="EMBL" id="ABU59318.1"/>
    </source>
</evidence>
<dbReference type="InterPro" id="IPR036511">
    <property type="entry name" value="TGT-like_sf"/>
</dbReference>
<dbReference type="EMBL" id="CP000804">
    <property type="protein sequence ID" value="ABU59318.1"/>
    <property type="molecule type" value="Genomic_DNA"/>
</dbReference>
<dbReference type="GO" id="GO:0006400">
    <property type="term" value="P:tRNA modification"/>
    <property type="evidence" value="ECO:0007669"/>
    <property type="project" value="InterPro"/>
</dbReference>
<dbReference type="Proteomes" id="UP000000263">
    <property type="component" value="Chromosome"/>
</dbReference>
<evidence type="ECO:0000259" key="2">
    <source>
        <dbReference type="Pfam" id="PF01702"/>
    </source>
</evidence>
<dbReference type="NCBIfam" id="TIGR00449">
    <property type="entry name" value="tgt_general"/>
    <property type="match status" value="1"/>
</dbReference>
<evidence type="ECO:0000256" key="1">
    <source>
        <dbReference type="ARBA" id="ARBA00022723"/>
    </source>
</evidence>
<sequence>MRIVSPARGILPSMPAHLNALATRHGVLPLPAFLPDATFGTVRAADADDVRTAGVRALVMNTFHLMQKPGSSTVQALGGLHAMTGWNGPIMTDSGGFQAYSLIRRNAKQGRITDQGIVFQPEGAGRKFQLTPEKCIQLQLAYGADIVVCLDDCTHVDDSLAEQHASVRRTIRWALRCKQEFARQLAMRRLDDERPLLFAVVQGGGIPELRRECAEALLEIGFDGYGYGGWPLDTQGTLLTEMLALTRELIPLHLPLHALGVGHPEYVATCARMGYRLFDSALPTRDARHGRLYAFTADPRDPGFRLADRWFHYVYVEDDRYIKADTPISPGCDCYTCTRYSLGYLHHLQAIGETLFYRLATIHNLRFMSTLMGLIAAETTVASAS</sequence>
<keyword evidence="3" id="KW-0328">Glycosyltransferase</keyword>
<dbReference type="GO" id="GO:0016757">
    <property type="term" value="F:glycosyltransferase activity"/>
    <property type="evidence" value="ECO:0007669"/>
    <property type="project" value="UniProtKB-KW"/>
</dbReference>
<proteinExistence type="predicted"/>
<dbReference type="InterPro" id="IPR002616">
    <property type="entry name" value="tRNA_ribo_trans-like"/>
</dbReference>
<protein>
    <submittedName>
        <fullName evidence="3">tRNA-guanine transglycosylase, various specificities</fullName>
        <ecNumber evidence="3">2.4.2.29</ecNumber>
    </submittedName>
</protein>
<evidence type="ECO:0000313" key="4">
    <source>
        <dbReference type="Proteomes" id="UP000000263"/>
    </source>
</evidence>
<gene>
    <name evidence="3" type="ordered locus">Rcas_3266</name>
</gene>
<dbReference type="HOGENOM" id="CLU_022060_0_1_0"/>
<keyword evidence="4" id="KW-1185">Reference proteome</keyword>
<dbReference type="GO" id="GO:0046872">
    <property type="term" value="F:metal ion binding"/>
    <property type="evidence" value="ECO:0007669"/>
    <property type="project" value="UniProtKB-KW"/>
</dbReference>
<dbReference type="PANTHER" id="PTHR43468:SF1">
    <property type="entry name" value="TRNA-GUANOSINE(34) QUEUINE TRANSGLYCOSYLASE"/>
    <property type="match status" value="1"/>
</dbReference>